<proteinExistence type="predicted"/>
<accession>A0A380TDZ3</accession>
<dbReference type="AlphaFoldDB" id="A0A380TDZ3"/>
<gene>
    <name evidence="1" type="ORF">DF3PB_3100004</name>
</gene>
<organism evidence="1">
    <name type="scientific">metagenome</name>
    <dbReference type="NCBI Taxonomy" id="256318"/>
    <lineage>
        <taxon>unclassified sequences</taxon>
        <taxon>metagenomes</taxon>
    </lineage>
</organism>
<protein>
    <submittedName>
        <fullName evidence="1">Uncharacterized protein</fullName>
    </submittedName>
</protein>
<reference evidence="1" key="1">
    <citation type="submission" date="2018-07" db="EMBL/GenBank/DDBJ databases">
        <authorList>
            <person name="Quirk P.G."/>
            <person name="Krulwich T.A."/>
        </authorList>
    </citation>
    <scope>NUCLEOTIDE SEQUENCE</scope>
</reference>
<evidence type="ECO:0000313" key="1">
    <source>
        <dbReference type="EMBL" id="SUS06685.1"/>
    </source>
</evidence>
<dbReference type="EMBL" id="UIDG01000236">
    <property type="protein sequence ID" value="SUS06685.1"/>
    <property type="molecule type" value="Genomic_DNA"/>
</dbReference>
<sequence>MFLSKLHAIVCFDDVCVPMYKIFQHWDIHTNACHT</sequence>
<name>A0A380TDZ3_9ZZZZ</name>